<comment type="caution">
    <text evidence="2">The sequence shown here is derived from an EMBL/GenBank/DDBJ whole genome shotgun (WGS) entry which is preliminary data.</text>
</comment>
<sequence length="291" mass="32627">MRLLRPDTITDIHSGSWPPSPSRQPPSLDEDNSTEDELDMPPPLLQEEDPLTYFLTPATPKNQEEDLEFDFDFDAGIESSNRPRDIVRNVSPSTLDGLKKYKPKSQGQGQSQSKAPDCAILDDDDDDDDDEDYIHFEPASSQPLGYDDYFLGLPRSSKKRPGHNKNNYSSSSSSFNSELDHLSPASYFHVGSPRGRPAKRFAPPRRPPGGSSSSSHPTLRRRHSWREPSPDVWSIEEEPEKETMSEMGMGLGLSAPETLTLGPWGEKKTQPIDIPDAKPKKRVRFVLPVEE</sequence>
<feature type="compositionally biased region" description="Low complexity" evidence="1">
    <location>
        <begin position="164"/>
        <end position="177"/>
    </location>
</feature>
<proteinExistence type="predicted"/>
<feature type="compositionally biased region" description="Acidic residues" evidence="1">
    <location>
        <begin position="28"/>
        <end position="39"/>
    </location>
</feature>
<accession>A0AAN9U5N5</accession>
<dbReference type="AlphaFoldDB" id="A0AAN9U5N5"/>
<feature type="compositionally biased region" description="Basic and acidic residues" evidence="1">
    <location>
        <begin position="265"/>
        <end position="275"/>
    </location>
</feature>
<dbReference type="EMBL" id="JAKJXP020000176">
    <property type="protein sequence ID" value="KAK7739821.1"/>
    <property type="molecule type" value="Genomic_DNA"/>
</dbReference>
<feature type="compositionally biased region" description="Acidic residues" evidence="1">
    <location>
        <begin position="65"/>
        <end position="75"/>
    </location>
</feature>
<keyword evidence="3" id="KW-1185">Reference proteome</keyword>
<reference evidence="2 3" key="1">
    <citation type="submission" date="2024-02" db="EMBL/GenBank/DDBJ databases">
        <title>De novo assembly and annotation of 12 fungi associated with fruit tree decline syndrome in Ontario, Canada.</title>
        <authorList>
            <person name="Sulman M."/>
            <person name="Ellouze W."/>
            <person name="Ilyukhin E."/>
        </authorList>
    </citation>
    <scope>NUCLEOTIDE SEQUENCE [LARGE SCALE GENOMIC DNA]</scope>
    <source>
        <strain evidence="2 3">M11/M66-122</strain>
    </source>
</reference>
<feature type="compositionally biased region" description="Low complexity" evidence="1">
    <location>
        <begin position="208"/>
        <end position="217"/>
    </location>
</feature>
<name>A0AAN9U5N5_9PEZI</name>
<feature type="region of interest" description="Disordered" evidence="1">
    <location>
        <begin position="1"/>
        <end position="275"/>
    </location>
</feature>
<gene>
    <name evidence="2" type="ORF">SLS62_011190</name>
</gene>
<feature type="compositionally biased region" description="Basic and acidic residues" evidence="1">
    <location>
        <begin position="1"/>
        <end position="10"/>
    </location>
</feature>
<protein>
    <submittedName>
        <fullName evidence="2">Uncharacterized protein</fullName>
    </submittedName>
</protein>
<feature type="compositionally biased region" description="Low complexity" evidence="1">
    <location>
        <begin position="104"/>
        <end position="114"/>
    </location>
</feature>
<evidence type="ECO:0000313" key="3">
    <source>
        <dbReference type="Proteomes" id="UP001320420"/>
    </source>
</evidence>
<organism evidence="2 3">
    <name type="scientific">Diatrype stigma</name>
    <dbReference type="NCBI Taxonomy" id="117547"/>
    <lineage>
        <taxon>Eukaryota</taxon>
        <taxon>Fungi</taxon>
        <taxon>Dikarya</taxon>
        <taxon>Ascomycota</taxon>
        <taxon>Pezizomycotina</taxon>
        <taxon>Sordariomycetes</taxon>
        <taxon>Xylariomycetidae</taxon>
        <taxon>Xylariales</taxon>
        <taxon>Diatrypaceae</taxon>
        <taxon>Diatrype</taxon>
    </lineage>
</organism>
<feature type="compositionally biased region" description="Acidic residues" evidence="1">
    <location>
        <begin position="120"/>
        <end position="132"/>
    </location>
</feature>
<dbReference type="Proteomes" id="UP001320420">
    <property type="component" value="Unassembled WGS sequence"/>
</dbReference>
<evidence type="ECO:0000256" key="1">
    <source>
        <dbReference type="SAM" id="MobiDB-lite"/>
    </source>
</evidence>
<evidence type="ECO:0000313" key="2">
    <source>
        <dbReference type="EMBL" id="KAK7739821.1"/>
    </source>
</evidence>